<protein>
    <submittedName>
        <fullName evidence="2">Uncharacterized protein</fullName>
    </submittedName>
</protein>
<organism evidence="2 3">
    <name type="scientific">Pectobacterium fontis</name>
    <dbReference type="NCBI Taxonomy" id="2558042"/>
    <lineage>
        <taxon>Bacteria</taxon>
        <taxon>Pseudomonadati</taxon>
        <taxon>Pseudomonadota</taxon>
        <taxon>Gammaproteobacteria</taxon>
        <taxon>Enterobacterales</taxon>
        <taxon>Pectobacteriaceae</taxon>
        <taxon>Pectobacterium</taxon>
    </lineage>
</organism>
<evidence type="ECO:0000256" key="1">
    <source>
        <dbReference type="SAM" id="Phobius"/>
    </source>
</evidence>
<dbReference type="EMBL" id="JSXC01000060">
    <property type="protein sequence ID" value="KHN49494.1"/>
    <property type="molecule type" value="Genomic_DNA"/>
</dbReference>
<keyword evidence="3" id="KW-1185">Reference proteome</keyword>
<dbReference type="Proteomes" id="UP000053038">
    <property type="component" value="Unassembled WGS sequence"/>
</dbReference>
<keyword evidence="1" id="KW-1133">Transmembrane helix</keyword>
<evidence type="ECO:0000313" key="2">
    <source>
        <dbReference type="EMBL" id="KHN49494.1"/>
    </source>
</evidence>
<feature type="transmembrane region" description="Helical" evidence="1">
    <location>
        <begin position="6"/>
        <end position="27"/>
    </location>
</feature>
<evidence type="ECO:0000313" key="3">
    <source>
        <dbReference type="Proteomes" id="UP000053038"/>
    </source>
</evidence>
<sequence>MIKITAFFITCIGFMLLLSYLFVNANYSYTKDDYIRYHLLTFKEVKEMPFISKNYSIEYDSPDGTSGSTNSVFFSNVNLEKKSEIINYLNKLDFKKHENMFWIKGGEIWKKGDNSVSVIQDNERKVIIISFEKK</sequence>
<accession>A0A7V8L3V5</accession>
<dbReference type="AlphaFoldDB" id="A0A7V8L3V5"/>
<keyword evidence="1" id="KW-0472">Membrane</keyword>
<comment type="caution">
    <text evidence="2">The sequence shown here is derived from an EMBL/GenBank/DDBJ whole genome shotgun (WGS) entry which is preliminary data.</text>
</comment>
<gene>
    <name evidence="2" type="ORF">OI69_17855</name>
</gene>
<keyword evidence="1" id="KW-0812">Transmembrane</keyword>
<name>A0A7V8L3V5_9GAMM</name>
<reference evidence="2 3" key="1">
    <citation type="submission" date="2014-10" db="EMBL/GenBank/DDBJ databases">
        <title>Genome sequence of Pectobacterium carotovorum M022.</title>
        <authorList>
            <person name="Chan K.-G."/>
            <person name="Tan W.-S."/>
        </authorList>
    </citation>
    <scope>NUCLEOTIDE SEQUENCE [LARGE SCALE GENOMIC DNA]</scope>
    <source>
        <strain evidence="2 3">M022</strain>
    </source>
</reference>
<proteinExistence type="predicted"/>